<reference evidence="1" key="1">
    <citation type="submission" date="2014-05" db="EMBL/GenBank/DDBJ databases">
        <authorList>
            <person name="Chronopoulou M."/>
        </authorList>
    </citation>
    <scope>NUCLEOTIDE SEQUENCE</scope>
    <source>
        <tissue evidence="1">Whole organism</tissue>
    </source>
</reference>
<proteinExistence type="predicted"/>
<accession>A0A0K2U2P7</accession>
<dbReference type="AlphaFoldDB" id="A0A0K2U2P7"/>
<protein>
    <submittedName>
        <fullName evidence="1">Uncharacterized protein</fullName>
    </submittedName>
</protein>
<evidence type="ECO:0000313" key="1">
    <source>
        <dbReference type="EMBL" id="CDW31951.1"/>
    </source>
</evidence>
<sequence>MKRSRLLHIRIYIARSII</sequence>
<name>A0A0K2U2P7_LEPSM</name>
<dbReference type="EMBL" id="HACA01014590">
    <property type="protein sequence ID" value="CDW31951.1"/>
    <property type="molecule type" value="Transcribed_RNA"/>
</dbReference>
<organism evidence="1">
    <name type="scientific">Lepeophtheirus salmonis</name>
    <name type="common">Salmon louse</name>
    <name type="synonym">Caligus salmonis</name>
    <dbReference type="NCBI Taxonomy" id="72036"/>
    <lineage>
        <taxon>Eukaryota</taxon>
        <taxon>Metazoa</taxon>
        <taxon>Ecdysozoa</taxon>
        <taxon>Arthropoda</taxon>
        <taxon>Crustacea</taxon>
        <taxon>Multicrustacea</taxon>
        <taxon>Hexanauplia</taxon>
        <taxon>Copepoda</taxon>
        <taxon>Siphonostomatoida</taxon>
        <taxon>Caligidae</taxon>
        <taxon>Lepeophtheirus</taxon>
    </lineage>
</organism>